<keyword evidence="3" id="KW-1185">Reference proteome</keyword>
<protein>
    <submittedName>
        <fullName evidence="2">Uncharacterized protein</fullName>
    </submittedName>
</protein>
<accession>A0ABQ7EL89</accession>
<evidence type="ECO:0000256" key="1">
    <source>
        <dbReference type="SAM" id="MobiDB-lite"/>
    </source>
</evidence>
<proteinExistence type="predicted"/>
<gene>
    <name evidence="2" type="ORF">DY000_02022045</name>
</gene>
<dbReference type="Proteomes" id="UP000266723">
    <property type="component" value="Unassembled WGS sequence"/>
</dbReference>
<evidence type="ECO:0000313" key="3">
    <source>
        <dbReference type="Proteomes" id="UP000266723"/>
    </source>
</evidence>
<reference evidence="2 3" key="1">
    <citation type="journal article" date="2020" name="BMC Genomics">
        <title>Intraspecific diversification of the crop wild relative Brassica cretica Lam. using demographic model selection.</title>
        <authorList>
            <person name="Kioukis A."/>
            <person name="Michalopoulou V.A."/>
            <person name="Briers L."/>
            <person name="Pirintsos S."/>
            <person name="Studholme D.J."/>
            <person name="Pavlidis P."/>
            <person name="Sarris P.F."/>
        </authorList>
    </citation>
    <scope>NUCLEOTIDE SEQUENCE [LARGE SCALE GENOMIC DNA]</scope>
    <source>
        <strain evidence="3">cv. PFS-1207/04</strain>
    </source>
</reference>
<dbReference type="EMBL" id="QGKV02000299">
    <property type="protein sequence ID" value="KAF3597338.1"/>
    <property type="molecule type" value="Genomic_DNA"/>
</dbReference>
<feature type="region of interest" description="Disordered" evidence="1">
    <location>
        <begin position="190"/>
        <end position="210"/>
    </location>
</feature>
<sequence length="210" mass="23228">MHGLMSYRCFGRAWSLRSDRSSARARSLRSDRAKHAFGRCVATLFELMSDVSCFLPKAFHHLGLQVEPSNDLFTFVDCSQGNSGGIVRDLEVQIGNALVQDDFHVMEIKLSWNSSLLLGRAFLSTVGAVCNLQSNQLCLTLIDPHTHYDPIPVKKSQPSSRRINDPGIIAPCHCGVEYETEYSSSIETHTATSIDSGHQKSTDTLQEVGQ</sequence>
<comment type="caution">
    <text evidence="2">The sequence shown here is derived from an EMBL/GenBank/DDBJ whole genome shotgun (WGS) entry which is preliminary data.</text>
</comment>
<evidence type="ECO:0000313" key="2">
    <source>
        <dbReference type="EMBL" id="KAF3597338.1"/>
    </source>
</evidence>
<dbReference type="InterPro" id="IPR021109">
    <property type="entry name" value="Peptidase_aspartic_dom_sf"/>
</dbReference>
<organism evidence="2 3">
    <name type="scientific">Brassica cretica</name>
    <name type="common">Mustard</name>
    <dbReference type="NCBI Taxonomy" id="69181"/>
    <lineage>
        <taxon>Eukaryota</taxon>
        <taxon>Viridiplantae</taxon>
        <taxon>Streptophyta</taxon>
        <taxon>Embryophyta</taxon>
        <taxon>Tracheophyta</taxon>
        <taxon>Spermatophyta</taxon>
        <taxon>Magnoliopsida</taxon>
        <taxon>eudicotyledons</taxon>
        <taxon>Gunneridae</taxon>
        <taxon>Pentapetalae</taxon>
        <taxon>rosids</taxon>
        <taxon>malvids</taxon>
        <taxon>Brassicales</taxon>
        <taxon>Brassicaceae</taxon>
        <taxon>Brassiceae</taxon>
        <taxon>Brassica</taxon>
    </lineage>
</organism>
<dbReference type="Gene3D" id="2.40.70.10">
    <property type="entry name" value="Acid Proteases"/>
    <property type="match status" value="1"/>
</dbReference>
<name>A0ABQ7EL89_BRACR</name>